<feature type="region of interest" description="Disordered" evidence="3">
    <location>
        <begin position="1593"/>
        <end position="1638"/>
    </location>
</feature>
<dbReference type="EMBL" id="JAECZO010000097">
    <property type="protein sequence ID" value="KAK7197177.1"/>
    <property type="molecule type" value="Genomic_DNA"/>
</dbReference>
<gene>
    <name evidence="6" type="ORF">NESM_000663000</name>
</gene>
<evidence type="ECO:0000313" key="6">
    <source>
        <dbReference type="EMBL" id="KAK7197177.1"/>
    </source>
</evidence>
<dbReference type="InterPro" id="IPR027417">
    <property type="entry name" value="P-loop_NTPase"/>
</dbReference>
<dbReference type="Pfam" id="PF00271">
    <property type="entry name" value="Helicase_C"/>
    <property type="match status" value="1"/>
</dbReference>
<evidence type="ECO:0000313" key="7">
    <source>
        <dbReference type="Proteomes" id="UP001430356"/>
    </source>
</evidence>
<dbReference type="SUPFAM" id="SSF52540">
    <property type="entry name" value="P-loop containing nucleoside triphosphate hydrolases"/>
    <property type="match status" value="1"/>
</dbReference>
<keyword evidence="1" id="KW-0547">Nucleotide-binding</keyword>
<dbReference type="PROSITE" id="PS51192">
    <property type="entry name" value="HELICASE_ATP_BIND_1"/>
    <property type="match status" value="1"/>
</dbReference>
<dbReference type="CDD" id="cd18791">
    <property type="entry name" value="SF2_C_RHA"/>
    <property type="match status" value="1"/>
</dbReference>
<dbReference type="PANTHER" id="PTHR18934:SF255">
    <property type="entry name" value="PUTATIVE-RELATED"/>
    <property type="match status" value="1"/>
</dbReference>
<feature type="region of interest" description="Disordered" evidence="3">
    <location>
        <begin position="1"/>
        <end position="25"/>
    </location>
</feature>
<evidence type="ECO:0000256" key="3">
    <source>
        <dbReference type="SAM" id="MobiDB-lite"/>
    </source>
</evidence>
<feature type="region of interest" description="Disordered" evidence="3">
    <location>
        <begin position="38"/>
        <end position="66"/>
    </location>
</feature>
<dbReference type="SMART" id="SM00490">
    <property type="entry name" value="HELICc"/>
    <property type="match status" value="1"/>
</dbReference>
<dbReference type="Pfam" id="PF00270">
    <property type="entry name" value="DEAD"/>
    <property type="match status" value="1"/>
</dbReference>
<feature type="compositionally biased region" description="Low complexity" evidence="3">
    <location>
        <begin position="1110"/>
        <end position="1119"/>
    </location>
</feature>
<evidence type="ECO:0000259" key="4">
    <source>
        <dbReference type="PROSITE" id="PS51192"/>
    </source>
</evidence>
<feature type="compositionally biased region" description="Low complexity" evidence="3">
    <location>
        <begin position="492"/>
        <end position="503"/>
    </location>
</feature>
<keyword evidence="2" id="KW-0067">ATP-binding</keyword>
<evidence type="ECO:0000259" key="5">
    <source>
        <dbReference type="PROSITE" id="PS51194"/>
    </source>
</evidence>
<feature type="compositionally biased region" description="Low complexity" evidence="3">
    <location>
        <begin position="329"/>
        <end position="338"/>
    </location>
</feature>
<dbReference type="GO" id="GO:0005524">
    <property type="term" value="F:ATP binding"/>
    <property type="evidence" value="ECO:0007669"/>
    <property type="project" value="UniProtKB-KW"/>
</dbReference>
<keyword evidence="6" id="KW-0378">Hydrolase</keyword>
<accession>A0AAW0ESI2</accession>
<keyword evidence="7" id="KW-1185">Reference proteome</keyword>
<dbReference type="InterPro" id="IPR014001">
    <property type="entry name" value="Helicase_ATP-bd"/>
</dbReference>
<dbReference type="SMART" id="SM00487">
    <property type="entry name" value="DEXDc"/>
    <property type="match status" value="1"/>
</dbReference>
<feature type="domain" description="Helicase C-terminal" evidence="5">
    <location>
        <begin position="845"/>
        <end position="1019"/>
    </location>
</feature>
<feature type="compositionally biased region" description="Low complexity" evidence="3">
    <location>
        <begin position="539"/>
        <end position="561"/>
    </location>
</feature>
<evidence type="ECO:0000256" key="1">
    <source>
        <dbReference type="ARBA" id="ARBA00022741"/>
    </source>
</evidence>
<dbReference type="PANTHER" id="PTHR18934">
    <property type="entry name" value="ATP-DEPENDENT RNA HELICASE"/>
    <property type="match status" value="1"/>
</dbReference>
<feature type="compositionally biased region" description="Gly residues" evidence="3">
    <location>
        <begin position="1"/>
        <end position="13"/>
    </location>
</feature>
<dbReference type="InterPro" id="IPR001650">
    <property type="entry name" value="Helicase_C-like"/>
</dbReference>
<dbReference type="Gene3D" id="3.40.50.300">
    <property type="entry name" value="P-loop containing nucleotide triphosphate hydrolases"/>
    <property type="match status" value="2"/>
</dbReference>
<sequence length="1638" mass="175604">MRHGAEGGVGAAGGASREPTPNPITYNLAALRLSQAPRLDGHPPQQVVGSDGHRNHASLSHSDSAIVTVERRAGGTGSFTPPQPRHSGHHLPIPASAAAAAAAAAAQVAHISATSHTGAAAPPQPGHTNFSMTAGAAHPSLQREPWLSSGPMGPSLSYQQPPPPPPPSSAPALAAVHSSQARGSTAGPPGTLPQRHVDARAERTVAASMNAALPHPTAMHPAAVHPAAMHHAPSMQYGAAHAASLPPPAGQQLSASMAPPTGFGGPQPTNPPQWRPAPSRTAAGAEAPSQRPGGFVVPLPLSQSGGARRAPSHAGSEAAQAPPSLPFGAAAVSAPASSGLHGQQVQHRQQLAPPQRQSHNQHRPQQQPHPPLQQWQGPLGSSQRPGDPPSQPTPSLQHVVPSPTPPPATMAVEVQPPPTFTSPPPTFTSPPPTFTSPPPPFTSPHTTAAAANGGVALQSLVAAAPSHGVPVTPGAAPAQVAPVNSSPTGPGASVASANAAAVSLQAPQPSHTRPSFHDRGRLGPSYTGSGHRQPPLTSQQQQQQQQHQQQQHQQQHQYQQQRYSRPNFFRQSQPSRPQQTLVTHAVDPDPAVVRRFQGEYSQQDDVEHVGEDLREQLATRVGTVGTLDEDLCCSIIEAHDVTFVVTDTGTGKSTRIPMALHRAHPDALIVNAQPRRTAAINLARRVAEVLGVRLGDVVGYSVRGEHIGDLEETNIMYVTTYSLFIYFLWHELLEDLPFSYIIVDEFHERTPDVEVILLMLKLWLQKHPGAFKLVLCSATAQVEEWKSYFEGLTIGSYTRSPIMYPVREYFIEDVQGLMGIRTAPMQQVGGGNMVLPEQMHQLIFVCKQLLEFLAKNTATKDSVLVFMPGRTQVELMTMWIRENMEESLEPVAWYRDVELSYIQEALARSAVTRKKVYVATDIAEVSLTLPDVVFVIDSGTGKRPQVSEKEPISYAFPPLRLLWETKSNAQQRRGRVGRVQQGFYFSLLGNDHHTALRASENRIKNAVLTELVLHSLLITQKPFAFFQLCSEKPDRNALAYSLHLLQDGGLIVRADDPMADAERVALDRQRTMDVMSSPWNALIAEALTSAQAASAATAAPTPSLPPPTEAAPLPSAAAAPPAPSAELDIDEDDVASVNGADPEADAEAFQQCYFMTLRGVIAARSPVSVSAATNIFFGMLYGTPTLSMLAAAIEASRSPFYVPYTISDRTERAAMVHRVSKFMQRYHGALRSDLICSMEVILEYMSMQRDGLSEEAQEEWCQERHLSRTRVIDTLNLFAQMKEQVSSVMPFSNVTDIDVLTAQFNQNAELLLHMLVASHTELAIQVQLDGPMAQSKGFVGHGFFFPLKCLKDESVPTVCPWDRTKISVPLYLQTIQRKVLAVFASQLEPDLFALVLLVFSFRLHYSMQESGAASSCLMAVTRSGVRRVVRCDTLTAQQILQLRRIQCAQLLCMQLQVEERVKASESERFSEALRKANSDFGLPESAMATPYLIPTVLQHGLKQLLSRLKGSPLYATRGGIGTDVVPGTPYCKLVLDTPLPLPVRQSLLIHSNNGLSVVVPASASGAVAGTTASAASTATLAAGVAPTPISAAAAGIDMPPPPLAAADNKSDDDAGDDSSDSDRSSDSGAHVATFSYDA</sequence>
<feature type="domain" description="Helicase ATP-binding" evidence="4">
    <location>
        <begin position="633"/>
        <end position="798"/>
    </location>
</feature>
<feature type="compositionally biased region" description="Low complexity" evidence="3">
    <location>
        <begin position="353"/>
        <end position="381"/>
    </location>
</feature>
<feature type="compositionally biased region" description="Pro residues" evidence="3">
    <location>
        <begin position="415"/>
        <end position="442"/>
    </location>
</feature>
<feature type="region of interest" description="Disordered" evidence="3">
    <location>
        <begin position="466"/>
        <end position="562"/>
    </location>
</feature>
<protein>
    <submittedName>
        <fullName evidence="6">ATP-dependent RNA helicase-like protein</fullName>
    </submittedName>
</protein>
<evidence type="ECO:0000256" key="2">
    <source>
        <dbReference type="ARBA" id="ARBA00022840"/>
    </source>
</evidence>
<dbReference type="FunFam" id="3.40.50.300:FF:001737">
    <property type="entry name" value="ATP-dependent RNA helicase, putative"/>
    <property type="match status" value="1"/>
</dbReference>
<feature type="region of interest" description="Disordered" evidence="3">
    <location>
        <begin position="239"/>
        <end position="450"/>
    </location>
</feature>
<feature type="region of interest" description="Disordered" evidence="3">
    <location>
        <begin position="1097"/>
        <end position="1126"/>
    </location>
</feature>
<dbReference type="Proteomes" id="UP001430356">
    <property type="component" value="Unassembled WGS sequence"/>
</dbReference>
<dbReference type="GO" id="GO:0003723">
    <property type="term" value="F:RNA binding"/>
    <property type="evidence" value="ECO:0007669"/>
    <property type="project" value="TreeGrafter"/>
</dbReference>
<feature type="region of interest" description="Disordered" evidence="3">
    <location>
        <begin position="114"/>
        <end position="194"/>
    </location>
</feature>
<feature type="compositionally biased region" description="Pro residues" evidence="3">
    <location>
        <begin position="160"/>
        <end position="169"/>
    </location>
</feature>
<dbReference type="GO" id="GO:0004386">
    <property type="term" value="F:helicase activity"/>
    <property type="evidence" value="ECO:0007669"/>
    <property type="project" value="UniProtKB-KW"/>
</dbReference>
<dbReference type="CDD" id="cd17917">
    <property type="entry name" value="DEXHc_RHA-like"/>
    <property type="match status" value="1"/>
</dbReference>
<organism evidence="6 7">
    <name type="scientific">Novymonas esmeraldas</name>
    <dbReference type="NCBI Taxonomy" id="1808958"/>
    <lineage>
        <taxon>Eukaryota</taxon>
        <taxon>Discoba</taxon>
        <taxon>Euglenozoa</taxon>
        <taxon>Kinetoplastea</taxon>
        <taxon>Metakinetoplastina</taxon>
        <taxon>Trypanosomatida</taxon>
        <taxon>Trypanosomatidae</taxon>
        <taxon>Novymonas</taxon>
    </lineage>
</organism>
<feature type="compositionally biased region" description="Polar residues" evidence="3">
    <location>
        <begin position="340"/>
        <end position="349"/>
    </location>
</feature>
<name>A0AAW0ESI2_9TRYP</name>
<reference evidence="6 7" key="1">
    <citation type="journal article" date="2021" name="MBio">
        <title>A New Model Trypanosomatid, Novymonas esmeraldas: Genomic Perception of Its 'Candidatus Pandoraea novymonadis' Endosymbiont.</title>
        <authorList>
            <person name="Zakharova A."/>
            <person name="Saura A."/>
            <person name="Butenko A."/>
            <person name="Podesvova L."/>
            <person name="Warmusova S."/>
            <person name="Kostygov A.Y."/>
            <person name="Nenarokova A."/>
            <person name="Lukes J."/>
            <person name="Opperdoes F.R."/>
            <person name="Yurchenko V."/>
        </authorList>
    </citation>
    <scope>NUCLEOTIDE SEQUENCE [LARGE SCALE GENOMIC DNA]</scope>
    <source>
        <strain evidence="6 7">E262AT.01</strain>
    </source>
</reference>
<comment type="caution">
    <text evidence="6">The sequence shown here is derived from an EMBL/GenBank/DDBJ whole genome shotgun (WGS) entry which is preliminary data.</text>
</comment>
<proteinExistence type="predicted"/>
<dbReference type="PROSITE" id="PS51194">
    <property type="entry name" value="HELICASE_CTER"/>
    <property type="match status" value="1"/>
</dbReference>
<feature type="compositionally biased region" description="Polar residues" evidence="3">
    <location>
        <begin position="526"/>
        <end position="538"/>
    </location>
</feature>
<keyword evidence="6" id="KW-0347">Helicase</keyword>
<dbReference type="InterPro" id="IPR011545">
    <property type="entry name" value="DEAD/DEAH_box_helicase_dom"/>
</dbReference>